<keyword evidence="1" id="KW-1133">Transmembrane helix</keyword>
<evidence type="ECO:0000256" key="1">
    <source>
        <dbReference type="SAM" id="Phobius"/>
    </source>
</evidence>
<feature type="transmembrane region" description="Helical" evidence="1">
    <location>
        <begin position="132"/>
        <end position="151"/>
    </location>
</feature>
<proteinExistence type="predicted"/>
<sequence>MKTKNSHIQFKGITYITVTTFLLAIIFSFFSDIILKKSNVIIAFFILMLIVFIGIIFDMVGMAVATGDEKPFHSMAANKVYGAKQSIKLIRNVNIVTTFCMDVVGDISGIISGAALTTIIIKLSIQGTKSTIYFTILGGLLSAVTIGGKAIGKNIGINKNQSIIHIVGIFLAWIEKNIGINIFSDYRNKNRK</sequence>
<keyword evidence="1" id="KW-0472">Membrane</keyword>
<accession>A0A975ATX5</accession>
<dbReference type="RefSeq" id="WP_284679177.1">
    <property type="nucleotide sequence ID" value="NZ_CP060096.1"/>
</dbReference>
<dbReference type="AlphaFoldDB" id="A0A975ATX5"/>
<keyword evidence="1" id="KW-0812">Transmembrane</keyword>
<gene>
    <name evidence="2" type="ORF">ACETAC_06165</name>
</gene>
<feature type="transmembrane region" description="Helical" evidence="1">
    <location>
        <begin position="163"/>
        <end position="183"/>
    </location>
</feature>
<name>A0A975ATX5_9THEO</name>
<dbReference type="EMBL" id="CP060096">
    <property type="protein sequence ID" value="QSZ26504.1"/>
    <property type="molecule type" value="Genomic_DNA"/>
</dbReference>
<organism evidence="2 3">
    <name type="scientific">Aceticella autotrophica</name>
    <dbReference type="NCBI Taxonomy" id="2755338"/>
    <lineage>
        <taxon>Bacteria</taxon>
        <taxon>Bacillati</taxon>
        <taxon>Bacillota</taxon>
        <taxon>Clostridia</taxon>
        <taxon>Thermoanaerobacterales</taxon>
        <taxon>Thermoanaerobacteraceae</taxon>
        <taxon>Aceticella</taxon>
    </lineage>
</organism>
<feature type="transmembrane region" description="Helical" evidence="1">
    <location>
        <begin position="12"/>
        <end position="35"/>
    </location>
</feature>
<protein>
    <submittedName>
        <fullName evidence="2">Uncharacterized protein</fullName>
    </submittedName>
</protein>
<evidence type="ECO:0000313" key="2">
    <source>
        <dbReference type="EMBL" id="QSZ26504.1"/>
    </source>
</evidence>
<evidence type="ECO:0000313" key="3">
    <source>
        <dbReference type="Proteomes" id="UP000671913"/>
    </source>
</evidence>
<dbReference type="KEGG" id="aaut:ACETAC_06165"/>
<keyword evidence="3" id="KW-1185">Reference proteome</keyword>
<feature type="transmembrane region" description="Helical" evidence="1">
    <location>
        <begin position="41"/>
        <end position="65"/>
    </location>
</feature>
<dbReference type="Proteomes" id="UP000671913">
    <property type="component" value="Chromosome"/>
</dbReference>
<reference evidence="2" key="1">
    <citation type="submission" date="2020-08" db="EMBL/GenBank/DDBJ databases">
        <title>Genomic insights into the carbon and energy metabolism of the first obligate autotrophic acetogenic bacterium Aceticella autotrophica gen. nov., sp. nov.</title>
        <authorList>
            <person name="Toshchakov S.V."/>
            <person name="Elcheninov A.G."/>
            <person name="Kublanov I.V."/>
            <person name="Frolov E.N."/>
            <person name="Lebedinsky A.V."/>
        </authorList>
    </citation>
    <scope>NUCLEOTIDE SEQUENCE</scope>
    <source>
        <strain evidence="2">3443-3Ac</strain>
    </source>
</reference>